<evidence type="ECO:0000256" key="3">
    <source>
        <dbReference type="ARBA" id="ARBA00022692"/>
    </source>
</evidence>
<feature type="transmembrane region" description="Helical" evidence="6">
    <location>
        <begin position="404"/>
        <end position="423"/>
    </location>
</feature>
<feature type="transmembrane region" description="Helical" evidence="6">
    <location>
        <begin position="499"/>
        <end position="528"/>
    </location>
</feature>
<keyword evidence="10" id="KW-1185">Reference proteome</keyword>
<evidence type="ECO:0000256" key="4">
    <source>
        <dbReference type="ARBA" id="ARBA00022989"/>
    </source>
</evidence>
<dbReference type="EMBL" id="JBBVUL010000026">
    <property type="protein sequence ID" value="MEL0566023.1"/>
    <property type="molecule type" value="Genomic_DNA"/>
</dbReference>
<dbReference type="Proteomes" id="UP001385848">
    <property type="component" value="Unassembled WGS sequence"/>
</dbReference>
<accession>A0A5N1IDB0</accession>
<comment type="caution">
    <text evidence="7">The sequence shown here is derived from an EMBL/GenBank/DDBJ whole genome shotgun (WGS) entry which is preliminary data.</text>
</comment>
<sequence>MENKNIENKDSQAQLLKGSAWMTAGSILSRILGALYIIPWYAWMGKDGNLANAITAQSYNIYSLFIIVSTAGIPGAVAKQIAKYNALNEYGVSRKLFHRGLLLMIGFGIVCAGLMFGLAPILAGQDARQVPVLKSLSYAILIIPLMSLMRGYFQGFNDMMPSALSQFIEQLARVAWMLMTAYVIMKIQDGNYLRAVTQSNLAAAIGAMFGILLLVYYYQKQKAKMDNLVENSNNELQVSTNSLLLEIVQQSIPFIIIDSGINIFQLVDQYTFHPIMASFVHASFDQIESMYALFGLNANKLIMIIVSLSTAMAVTAIPLLSGAKARRDYQDIRKQIENTLELFFFFMIPSAFGMAAISTPIYTIFYSFDPVGSNVLFIASFTAIILGLFTVLMAVQQGLSENILAIKYLVVGLIVKCIIQYPLIRLFQVNGPLIATDLAFLFTILLSLKHLKVAFHFNFKRTKRRFIGIMSFSAIMFIVIFALQFILGKFIPADRRITAMILVAICVVVGALVYGFLALISGLAHSILGSKISKLERKLHINYYNPKH</sequence>
<dbReference type="GeneID" id="31742589"/>
<evidence type="ECO:0000313" key="8">
    <source>
        <dbReference type="EMBL" id="MEL0566023.1"/>
    </source>
</evidence>
<proteinExistence type="predicted"/>
<feature type="transmembrane region" description="Helical" evidence="6">
    <location>
        <begin position="20"/>
        <end position="41"/>
    </location>
</feature>
<keyword evidence="3 6" id="KW-0812">Transmembrane</keyword>
<evidence type="ECO:0000256" key="2">
    <source>
        <dbReference type="ARBA" id="ARBA00022475"/>
    </source>
</evidence>
<feature type="transmembrane region" description="Helical" evidence="6">
    <location>
        <begin position="101"/>
        <end position="123"/>
    </location>
</feature>
<comment type="subcellular location">
    <subcellularLocation>
        <location evidence="1">Cell membrane</location>
        <topology evidence="1">Multi-pass membrane protein</topology>
    </subcellularLocation>
</comment>
<dbReference type="PIRSF" id="PIRSF038958">
    <property type="entry name" value="PG_synth_SpoVB"/>
    <property type="match status" value="1"/>
</dbReference>
<feature type="transmembrane region" description="Helical" evidence="6">
    <location>
        <begin position="301"/>
        <end position="321"/>
    </location>
</feature>
<dbReference type="Proteomes" id="UP000327236">
    <property type="component" value="Unassembled WGS sequence"/>
</dbReference>
<reference evidence="7 9" key="1">
    <citation type="submission" date="2019-09" db="EMBL/GenBank/DDBJ databases">
        <title>Draft genome sequence assemblies of isolates from the urinary tract.</title>
        <authorList>
            <person name="Mores C.R."/>
            <person name="Putonti C."/>
            <person name="Wolfe A.J."/>
        </authorList>
    </citation>
    <scope>NUCLEOTIDE SEQUENCE [LARGE SCALE GENOMIC DNA]</scope>
    <source>
        <strain evidence="7 9">UMB246</strain>
    </source>
</reference>
<feature type="transmembrane region" description="Helical" evidence="6">
    <location>
        <begin position="371"/>
        <end position="392"/>
    </location>
</feature>
<protein>
    <submittedName>
        <fullName evidence="7">Polysaccharide biosynthesis protein</fullName>
    </submittedName>
</protein>
<keyword evidence="2" id="KW-1003">Cell membrane</keyword>
<feature type="transmembrane region" description="Helical" evidence="6">
    <location>
        <begin position="466"/>
        <end position="487"/>
    </location>
</feature>
<dbReference type="InterPro" id="IPR050833">
    <property type="entry name" value="Poly_Biosynth_Transport"/>
</dbReference>
<feature type="transmembrane region" description="Helical" evidence="6">
    <location>
        <begin position="61"/>
        <end position="81"/>
    </location>
</feature>
<dbReference type="PANTHER" id="PTHR30250">
    <property type="entry name" value="PST FAMILY PREDICTED COLANIC ACID TRANSPORTER"/>
    <property type="match status" value="1"/>
</dbReference>
<evidence type="ECO:0000313" key="10">
    <source>
        <dbReference type="Proteomes" id="UP001385848"/>
    </source>
</evidence>
<feature type="transmembrane region" description="Helical" evidence="6">
    <location>
        <begin position="429"/>
        <end position="446"/>
    </location>
</feature>
<feature type="transmembrane region" description="Helical" evidence="6">
    <location>
        <begin position="201"/>
        <end position="218"/>
    </location>
</feature>
<dbReference type="CDD" id="cd13124">
    <property type="entry name" value="MATE_SpoVB_like"/>
    <property type="match status" value="1"/>
</dbReference>
<feature type="transmembrane region" description="Helical" evidence="6">
    <location>
        <begin position="342"/>
        <end position="365"/>
    </location>
</feature>
<dbReference type="AlphaFoldDB" id="A0A5N1IDB0"/>
<dbReference type="InterPro" id="IPR002797">
    <property type="entry name" value="Polysacc_synth"/>
</dbReference>
<evidence type="ECO:0000313" key="9">
    <source>
        <dbReference type="Proteomes" id="UP000327236"/>
    </source>
</evidence>
<keyword evidence="4 6" id="KW-1133">Transmembrane helix</keyword>
<keyword evidence="5 6" id="KW-0472">Membrane</keyword>
<dbReference type="InterPro" id="IPR024923">
    <property type="entry name" value="PG_synth_SpoVB"/>
</dbReference>
<feature type="transmembrane region" description="Helical" evidence="6">
    <location>
        <begin position="135"/>
        <end position="153"/>
    </location>
</feature>
<gene>
    <name evidence="8" type="ORF">AAC431_08920</name>
    <name evidence="7" type="ORF">F6H94_06565</name>
</gene>
<dbReference type="OrthoDB" id="9775950at2"/>
<dbReference type="EMBL" id="VYWW01000030">
    <property type="protein sequence ID" value="KAA9321350.1"/>
    <property type="molecule type" value="Genomic_DNA"/>
</dbReference>
<evidence type="ECO:0000256" key="5">
    <source>
        <dbReference type="ARBA" id="ARBA00023136"/>
    </source>
</evidence>
<dbReference type="RefSeq" id="WP_006588096.1">
    <property type="nucleotide sequence ID" value="NZ_CATOUV010000001.1"/>
</dbReference>
<organism evidence="7 9">
    <name type="scientific">Lactobacillus jensenii</name>
    <dbReference type="NCBI Taxonomy" id="109790"/>
    <lineage>
        <taxon>Bacteria</taxon>
        <taxon>Bacillati</taxon>
        <taxon>Bacillota</taxon>
        <taxon>Bacilli</taxon>
        <taxon>Lactobacillales</taxon>
        <taxon>Lactobacillaceae</taxon>
        <taxon>Lactobacillus</taxon>
    </lineage>
</organism>
<reference evidence="8 10" key="2">
    <citation type="submission" date="2024-04" db="EMBL/GenBank/DDBJ databases">
        <title>Three lactobacilli isolated from voided urine samples from females with type 2 diabetes.</title>
        <authorList>
            <person name="Kula A."/>
            <person name="Stegman N."/>
            <person name="Putonti C."/>
        </authorList>
    </citation>
    <scope>NUCLEOTIDE SEQUENCE [LARGE SCALE GENOMIC DNA]</scope>
    <source>
        <strain evidence="8 10">1855</strain>
    </source>
</reference>
<dbReference type="Pfam" id="PF01943">
    <property type="entry name" value="Polysacc_synt"/>
    <property type="match status" value="1"/>
</dbReference>
<dbReference type="PANTHER" id="PTHR30250:SF21">
    <property type="entry name" value="LIPID II FLIPPASE MURJ"/>
    <property type="match status" value="1"/>
</dbReference>
<evidence type="ECO:0000256" key="1">
    <source>
        <dbReference type="ARBA" id="ARBA00004651"/>
    </source>
</evidence>
<dbReference type="KEGG" id="lje:BUE77_02585"/>
<evidence type="ECO:0000256" key="6">
    <source>
        <dbReference type="SAM" id="Phobius"/>
    </source>
</evidence>
<dbReference type="GO" id="GO:0005886">
    <property type="term" value="C:plasma membrane"/>
    <property type="evidence" value="ECO:0007669"/>
    <property type="project" value="UniProtKB-SubCell"/>
</dbReference>
<name>A0A5N1IDB0_LACJE</name>
<evidence type="ECO:0000313" key="7">
    <source>
        <dbReference type="EMBL" id="KAA9321350.1"/>
    </source>
</evidence>